<feature type="compositionally biased region" description="Low complexity" evidence="4">
    <location>
        <begin position="250"/>
        <end position="259"/>
    </location>
</feature>
<keyword evidence="3" id="KW-0067">ATP-binding</keyword>
<dbReference type="InterPro" id="IPR013221">
    <property type="entry name" value="Mur_ligase_cen"/>
</dbReference>
<evidence type="ECO:0000313" key="6">
    <source>
        <dbReference type="EMBL" id="MFD0629360.1"/>
    </source>
</evidence>
<gene>
    <name evidence="6" type="ORF">ACFQ2K_48905</name>
</gene>
<evidence type="ECO:0000256" key="4">
    <source>
        <dbReference type="SAM" id="MobiDB-lite"/>
    </source>
</evidence>
<name>A0ABW2X7U8_9ACTN</name>
<dbReference type="InterPro" id="IPR036565">
    <property type="entry name" value="Mur-like_cat_sf"/>
</dbReference>
<dbReference type="PANTHER" id="PTHR43024:SF1">
    <property type="entry name" value="UDP-N-ACETYLMURAMOYL-TRIPEPTIDE--D-ALANYL-D-ALANINE LIGASE"/>
    <property type="match status" value="1"/>
</dbReference>
<dbReference type="SUPFAM" id="SSF53623">
    <property type="entry name" value="MurD-like peptide ligases, catalytic domain"/>
    <property type="match status" value="1"/>
</dbReference>
<keyword evidence="7" id="KW-1185">Reference proteome</keyword>
<evidence type="ECO:0000256" key="1">
    <source>
        <dbReference type="ARBA" id="ARBA00022598"/>
    </source>
</evidence>
<dbReference type="Gene3D" id="3.40.1190.10">
    <property type="entry name" value="Mur-like, catalytic domain"/>
    <property type="match status" value="1"/>
</dbReference>
<dbReference type="GO" id="GO:0016874">
    <property type="term" value="F:ligase activity"/>
    <property type="evidence" value="ECO:0007669"/>
    <property type="project" value="UniProtKB-KW"/>
</dbReference>
<evidence type="ECO:0000256" key="3">
    <source>
        <dbReference type="ARBA" id="ARBA00022840"/>
    </source>
</evidence>
<proteinExistence type="predicted"/>
<protein>
    <submittedName>
        <fullName evidence="6">Mur ligase family protein</fullName>
    </submittedName>
</protein>
<evidence type="ECO:0000313" key="7">
    <source>
        <dbReference type="Proteomes" id="UP001596915"/>
    </source>
</evidence>
<reference evidence="7" key="1">
    <citation type="journal article" date="2019" name="Int. J. Syst. Evol. Microbiol.">
        <title>The Global Catalogue of Microorganisms (GCM) 10K type strain sequencing project: providing services to taxonomists for standard genome sequencing and annotation.</title>
        <authorList>
            <consortium name="The Broad Institute Genomics Platform"/>
            <consortium name="The Broad Institute Genome Sequencing Center for Infectious Disease"/>
            <person name="Wu L."/>
            <person name="Ma J."/>
        </authorList>
    </citation>
    <scope>NUCLEOTIDE SEQUENCE [LARGE SCALE GENOMIC DNA]</scope>
    <source>
        <strain evidence="7">JCM 12607</strain>
    </source>
</reference>
<dbReference type="SUPFAM" id="SSF53244">
    <property type="entry name" value="MurD-like peptide ligases, peptide-binding domain"/>
    <property type="match status" value="1"/>
</dbReference>
<keyword evidence="1 6" id="KW-0436">Ligase</keyword>
<dbReference type="InterPro" id="IPR036615">
    <property type="entry name" value="Mur_ligase_C_dom_sf"/>
</dbReference>
<dbReference type="Gene3D" id="3.90.190.20">
    <property type="entry name" value="Mur ligase, C-terminal domain"/>
    <property type="match status" value="1"/>
</dbReference>
<feature type="region of interest" description="Disordered" evidence="4">
    <location>
        <begin position="1"/>
        <end position="38"/>
    </location>
</feature>
<evidence type="ECO:0000259" key="5">
    <source>
        <dbReference type="Pfam" id="PF08245"/>
    </source>
</evidence>
<dbReference type="EMBL" id="JBHTGL010000008">
    <property type="protein sequence ID" value="MFD0629360.1"/>
    <property type="molecule type" value="Genomic_DNA"/>
</dbReference>
<dbReference type="Pfam" id="PF08245">
    <property type="entry name" value="Mur_ligase_M"/>
    <property type="match status" value="1"/>
</dbReference>
<dbReference type="Proteomes" id="UP001596915">
    <property type="component" value="Unassembled WGS sequence"/>
</dbReference>
<feature type="region of interest" description="Disordered" evidence="4">
    <location>
        <begin position="89"/>
        <end position="127"/>
    </location>
</feature>
<evidence type="ECO:0000256" key="2">
    <source>
        <dbReference type="ARBA" id="ARBA00022741"/>
    </source>
</evidence>
<sequence>MSSSTSARPTSADPGSREATAQAKGELVQGLAPGGTAVLSADDPRVVAMRSLTDCPAATFGQAEHADVRVLDVVLDRLARPSFTADRRHLGSRRAAARGHSPDAQRVGCRSGRAGGRRSPRWAAAAPPTVSLPKGAWNYVTSSAAQRCSTTPSTPTPTRPAPLLDALAAIEGGRRIAVLGEMLELGDDNEAEHRAIGSTPPPGPTWWSRSHPAARRRCRRAGGGAGRQRRAVEWLRGRLTAGDVVLVKASAGRASTRSPPRSRPDPTMLVGRPMDDR</sequence>
<dbReference type="InterPro" id="IPR051046">
    <property type="entry name" value="MurCDEF_CellWall_CoF430Synth"/>
</dbReference>
<feature type="domain" description="Mur ligase central" evidence="5">
    <location>
        <begin position="15"/>
        <end position="71"/>
    </location>
</feature>
<comment type="caution">
    <text evidence="6">The sequence shown here is derived from an EMBL/GenBank/DDBJ whole genome shotgun (WGS) entry which is preliminary data.</text>
</comment>
<accession>A0ABW2X7U8</accession>
<dbReference type="PANTHER" id="PTHR43024">
    <property type="entry name" value="UDP-N-ACETYLMURAMOYL-TRIPEPTIDE--D-ALANYL-D-ALANINE LIGASE"/>
    <property type="match status" value="1"/>
</dbReference>
<keyword evidence="2" id="KW-0547">Nucleotide-binding</keyword>
<feature type="region of interest" description="Disordered" evidence="4">
    <location>
        <begin position="250"/>
        <end position="277"/>
    </location>
</feature>
<organism evidence="6 7">
    <name type="scientific">Streptomyces sanglieri</name>
    <dbReference type="NCBI Taxonomy" id="193460"/>
    <lineage>
        <taxon>Bacteria</taxon>
        <taxon>Bacillati</taxon>
        <taxon>Actinomycetota</taxon>
        <taxon>Actinomycetes</taxon>
        <taxon>Kitasatosporales</taxon>
        <taxon>Streptomycetaceae</taxon>
        <taxon>Streptomyces</taxon>
    </lineage>
</organism>